<evidence type="ECO:0000313" key="2">
    <source>
        <dbReference type="EMBL" id="UQN29097.1"/>
    </source>
</evidence>
<feature type="compositionally biased region" description="Basic and acidic residues" evidence="1">
    <location>
        <begin position="167"/>
        <end position="176"/>
    </location>
</feature>
<name>A0ABY4N3G6_9MICO</name>
<evidence type="ECO:0000313" key="3">
    <source>
        <dbReference type="Proteomes" id="UP001055868"/>
    </source>
</evidence>
<gene>
    <name evidence="2" type="ORF">M4486_15915</name>
</gene>
<proteinExistence type="predicted"/>
<accession>A0ABY4N3G6</accession>
<dbReference type="RefSeq" id="WP_249478259.1">
    <property type="nucleotide sequence ID" value="NZ_CP097218.1"/>
</dbReference>
<organism evidence="2 3">
    <name type="scientific">Brachybacterium kimchii</name>
    <dbReference type="NCBI Taxonomy" id="2942909"/>
    <lineage>
        <taxon>Bacteria</taxon>
        <taxon>Bacillati</taxon>
        <taxon>Actinomycetota</taxon>
        <taxon>Actinomycetes</taxon>
        <taxon>Micrococcales</taxon>
        <taxon>Dermabacteraceae</taxon>
        <taxon>Brachybacterium</taxon>
    </lineage>
</organism>
<dbReference type="Proteomes" id="UP001055868">
    <property type="component" value="Chromosome"/>
</dbReference>
<feature type="compositionally biased region" description="Acidic residues" evidence="1">
    <location>
        <begin position="177"/>
        <end position="189"/>
    </location>
</feature>
<feature type="region of interest" description="Disordered" evidence="1">
    <location>
        <begin position="138"/>
        <end position="189"/>
    </location>
</feature>
<evidence type="ECO:0000256" key="1">
    <source>
        <dbReference type="SAM" id="MobiDB-lite"/>
    </source>
</evidence>
<feature type="region of interest" description="Disordered" evidence="1">
    <location>
        <begin position="1"/>
        <end position="40"/>
    </location>
</feature>
<dbReference type="EMBL" id="CP097218">
    <property type="protein sequence ID" value="UQN29097.1"/>
    <property type="molecule type" value="Genomic_DNA"/>
</dbReference>
<reference evidence="2" key="1">
    <citation type="submission" date="2022-05" db="EMBL/GenBank/DDBJ databases">
        <title>Genomic analysis of Brachybacterium sp. CBA3104.</title>
        <authorList>
            <person name="Roh S.W."/>
            <person name="Kim Y.B."/>
            <person name="Kim Y."/>
        </authorList>
    </citation>
    <scope>NUCLEOTIDE SEQUENCE</scope>
    <source>
        <strain evidence="2">CBA3104</strain>
    </source>
</reference>
<protein>
    <submittedName>
        <fullName evidence="2">Uncharacterized protein</fullName>
    </submittedName>
</protein>
<sequence length="189" mass="20330">MDTAAAAGPEDPRGPGDPEEATSPRTVAGVEASPPPQDGPLPLLAALFAEQMARQRIADDGGVHHGAMPDVLLDPAHVQGPLMAELDRMSIEIPRMEAWGTFHGIEAIDGGFAVLLDDDRVEIPSDMRLHVTERAYRQAGGADVRQYPPEEIERRRTEADPMAILFEARDDAAPDRDDSEGPDDEAPAP</sequence>
<keyword evidence="3" id="KW-1185">Reference proteome</keyword>